<dbReference type="PANTHER" id="PTHR48071">
    <property type="entry name" value="SRCR DOMAIN-CONTAINING PROTEIN"/>
    <property type="match status" value="1"/>
</dbReference>
<protein>
    <submittedName>
        <fullName evidence="5">Scavenger receptor cysteine-rich type 1 protein M160</fullName>
    </submittedName>
</protein>
<dbReference type="PROSITE" id="PS50287">
    <property type="entry name" value="SRCR_2"/>
    <property type="match status" value="1"/>
</dbReference>
<dbReference type="SMART" id="SM00202">
    <property type="entry name" value="SR"/>
    <property type="match status" value="1"/>
</dbReference>
<dbReference type="InterPro" id="IPR001190">
    <property type="entry name" value="SRCR"/>
</dbReference>
<dbReference type="Proteomes" id="UP001174909">
    <property type="component" value="Unassembled WGS sequence"/>
</dbReference>
<comment type="caution">
    <text evidence="2">Lacks conserved residue(s) required for the propagation of feature annotation.</text>
</comment>
<dbReference type="GO" id="GO:0016020">
    <property type="term" value="C:membrane"/>
    <property type="evidence" value="ECO:0007669"/>
    <property type="project" value="InterPro"/>
</dbReference>
<proteinExistence type="predicted"/>
<keyword evidence="3" id="KW-0732">Signal</keyword>
<keyword evidence="6" id="KW-1185">Reference proteome</keyword>
<feature type="disulfide bond" evidence="2">
    <location>
        <begin position="98"/>
        <end position="108"/>
    </location>
</feature>
<feature type="domain" description="SRCR" evidence="4">
    <location>
        <begin position="30"/>
        <end position="131"/>
    </location>
</feature>
<reference evidence="5" key="1">
    <citation type="submission" date="2023-03" db="EMBL/GenBank/DDBJ databases">
        <authorList>
            <person name="Steffen K."/>
            <person name="Cardenas P."/>
        </authorList>
    </citation>
    <scope>NUCLEOTIDE SEQUENCE</scope>
</reference>
<evidence type="ECO:0000256" key="1">
    <source>
        <dbReference type="ARBA" id="ARBA00023157"/>
    </source>
</evidence>
<dbReference type="InterPro" id="IPR036772">
    <property type="entry name" value="SRCR-like_dom_sf"/>
</dbReference>
<dbReference type="Pfam" id="PF00530">
    <property type="entry name" value="SRCR"/>
    <property type="match status" value="1"/>
</dbReference>
<keyword evidence="1 2" id="KW-1015">Disulfide bond</keyword>
<evidence type="ECO:0000313" key="5">
    <source>
        <dbReference type="EMBL" id="CAI8027224.1"/>
    </source>
</evidence>
<name>A0AA35SCL7_GEOBA</name>
<dbReference type="EMBL" id="CASHTH010002264">
    <property type="protein sequence ID" value="CAI8027224.1"/>
    <property type="molecule type" value="Genomic_DNA"/>
</dbReference>
<accession>A0AA35SCL7</accession>
<evidence type="ECO:0000313" key="6">
    <source>
        <dbReference type="Proteomes" id="UP001174909"/>
    </source>
</evidence>
<evidence type="ECO:0000256" key="3">
    <source>
        <dbReference type="SAM" id="SignalP"/>
    </source>
</evidence>
<sequence length="139" mass="15153">MNASVSVTICFILLIAKYAAARAVCTDGDVRLEDKESDYVGRVGLCYKGVWGTVFDREINDNAAIIVCRQLGLPNHDPKVVLQYAGAKGRVHFIQISCTGNEANLLECRNEESGYSGPGSWFGRDFGVSCGEFVNLLQV</sequence>
<gene>
    <name evidence="5" type="ORF">GBAR_LOCUS15580</name>
</gene>
<dbReference type="Gene3D" id="3.10.250.10">
    <property type="entry name" value="SRCR-like domain"/>
    <property type="match status" value="1"/>
</dbReference>
<evidence type="ECO:0000259" key="4">
    <source>
        <dbReference type="PROSITE" id="PS50287"/>
    </source>
</evidence>
<dbReference type="PRINTS" id="PR00258">
    <property type="entry name" value="SPERACTRCPTR"/>
</dbReference>
<organism evidence="5 6">
    <name type="scientific">Geodia barretti</name>
    <name type="common">Barrett's horny sponge</name>
    <dbReference type="NCBI Taxonomy" id="519541"/>
    <lineage>
        <taxon>Eukaryota</taxon>
        <taxon>Metazoa</taxon>
        <taxon>Porifera</taxon>
        <taxon>Demospongiae</taxon>
        <taxon>Heteroscleromorpha</taxon>
        <taxon>Tetractinellida</taxon>
        <taxon>Astrophorina</taxon>
        <taxon>Geodiidae</taxon>
        <taxon>Geodia</taxon>
    </lineage>
</organism>
<feature type="chain" id="PRO_5041354095" evidence="3">
    <location>
        <begin position="22"/>
        <end position="139"/>
    </location>
</feature>
<dbReference type="AlphaFoldDB" id="A0AA35SCL7"/>
<dbReference type="SUPFAM" id="SSF56487">
    <property type="entry name" value="SRCR-like"/>
    <property type="match status" value="1"/>
</dbReference>
<feature type="signal peptide" evidence="3">
    <location>
        <begin position="1"/>
        <end position="21"/>
    </location>
</feature>
<dbReference type="PANTHER" id="PTHR48071:SF18">
    <property type="entry name" value="DELETED IN MALIGNANT BRAIN TUMORS 1 PROTEIN-RELATED"/>
    <property type="match status" value="1"/>
</dbReference>
<keyword evidence="5" id="KW-0675">Receptor</keyword>
<comment type="caution">
    <text evidence="5">The sequence shown here is derived from an EMBL/GenBank/DDBJ whole genome shotgun (WGS) entry which is preliminary data.</text>
</comment>
<evidence type="ECO:0000256" key="2">
    <source>
        <dbReference type="PROSITE-ProRule" id="PRU00196"/>
    </source>
</evidence>